<gene>
    <name evidence="2" type="ORF">E0I26_11210</name>
</gene>
<proteinExistence type="predicted"/>
<dbReference type="InterPro" id="IPR005122">
    <property type="entry name" value="Uracil-DNA_glycosylase-like"/>
</dbReference>
<dbReference type="EMBL" id="SMLG01000008">
    <property type="protein sequence ID" value="TDE43177.1"/>
    <property type="molecule type" value="Genomic_DNA"/>
</dbReference>
<dbReference type="InterPro" id="IPR036895">
    <property type="entry name" value="Uracil-DNA_glycosylase-like_sf"/>
</dbReference>
<evidence type="ECO:0000313" key="3">
    <source>
        <dbReference type="Proteomes" id="UP000294814"/>
    </source>
</evidence>
<dbReference type="CDD" id="cd10032">
    <property type="entry name" value="UDG-F6_HDG"/>
    <property type="match status" value="1"/>
</dbReference>
<dbReference type="NCBIfam" id="TIGR04274">
    <property type="entry name" value="hypoxanDNAglyco"/>
    <property type="match status" value="1"/>
</dbReference>
<dbReference type="SUPFAM" id="SSF52141">
    <property type="entry name" value="Uracil-DNA glycosylase-like"/>
    <property type="match status" value="1"/>
</dbReference>
<keyword evidence="3" id="KW-1185">Reference proteome</keyword>
<organism evidence="2 3">
    <name type="scientific">Flavobacterium rhamnosiphilum</name>
    <dbReference type="NCBI Taxonomy" id="2541724"/>
    <lineage>
        <taxon>Bacteria</taxon>
        <taxon>Pseudomonadati</taxon>
        <taxon>Bacteroidota</taxon>
        <taxon>Flavobacteriia</taxon>
        <taxon>Flavobacteriales</taxon>
        <taxon>Flavobacteriaceae</taxon>
        <taxon>Flavobacterium</taxon>
    </lineage>
</organism>
<name>A0A4R5F6V7_9FLAO</name>
<reference evidence="2 3" key="1">
    <citation type="submission" date="2019-03" db="EMBL/GenBank/DDBJ databases">
        <title>Novel species of Flavobacterium.</title>
        <authorList>
            <person name="Liu Q."/>
            <person name="Xin Y.-H."/>
        </authorList>
    </citation>
    <scope>NUCLEOTIDE SEQUENCE [LARGE SCALE GENOMIC DNA]</scope>
    <source>
        <strain evidence="2 3">LB3P52</strain>
    </source>
</reference>
<evidence type="ECO:0000259" key="1">
    <source>
        <dbReference type="Pfam" id="PF03167"/>
    </source>
</evidence>
<keyword evidence="2" id="KW-0378">Hydrolase</keyword>
<dbReference type="RefSeq" id="WP_131916569.1">
    <property type="nucleotide sequence ID" value="NZ_SMLG01000008.1"/>
</dbReference>
<dbReference type="Pfam" id="PF03167">
    <property type="entry name" value="UDG"/>
    <property type="match status" value="1"/>
</dbReference>
<evidence type="ECO:0000313" key="2">
    <source>
        <dbReference type="EMBL" id="TDE43177.1"/>
    </source>
</evidence>
<sequence length="176" mass="20642">MIQSFPPFVNYQTEILILGTMPGIASLEKQEYYAHKRNHFWKIMYTLLDHLPISEVFEEKIQLLQANNIGLWDVLENCERKGSLDIHIKHQKENDFETLFKEFNGITTIIFNGKESHKYFLKKFGQIEGIAYYVMPSTSPANTMSFENKLKIWSSGFKYPINTFLEKPFDGVFDVQ</sequence>
<dbReference type="Proteomes" id="UP000294814">
    <property type="component" value="Unassembled WGS sequence"/>
</dbReference>
<comment type="caution">
    <text evidence="2">The sequence shown here is derived from an EMBL/GenBank/DDBJ whole genome shotgun (WGS) entry which is preliminary data.</text>
</comment>
<dbReference type="Gene3D" id="3.40.470.10">
    <property type="entry name" value="Uracil-DNA glycosylase-like domain"/>
    <property type="match status" value="1"/>
</dbReference>
<feature type="domain" description="Uracil-DNA glycosylase-like" evidence="1">
    <location>
        <begin position="6"/>
        <end position="152"/>
    </location>
</feature>
<accession>A0A4R5F6V7</accession>
<dbReference type="OrthoDB" id="9799921at2"/>
<dbReference type="InterPro" id="IPR026353">
    <property type="entry name" value="Hypoxan-DNA_Glyclase"/>
</dbReference>
<keyword evidence="2" id="KW-0326">Glycosidase</keyword>
<protein>
    <submittedName>
        <fullName evidence="2">DNA-deoxyinosine glycosylase</fullName>
        <ecNumber evidence="2">3.2.2.15</ecNumber>
    </submittedName>
</protein>
<dbReference type="AlphaFoldDB" id="A0A4R5F6V7"/>
<dbReference type="GO" id="GO:0033958">
    <property type="term" value="F:DNA-deoxyinosine glycosylase activity"/>
    <property type="evidence" value="ECO:0007669"/>
    <property type="project" value="UniProtKB-EC"/>
</dbReference>
<dbReference type="EC" id="3.2.2.15" evidence="2"/>